<dbReference type="Pfam" id="PF12079">
    <property type="entry name" value="DUF3558"/>
    <property type="match status" value="1"/>
</dbReference>
<keyword evidence="2" id="KW-1185">Reference proteome</keyword>
<reference evidence="2" key="1">
    <citation type="journal article" date="2019" name="Int. J. Syst. Evol. Microbiol.">
        <title>The Global Catalogue of Microorganisms (GCM) 10K type strain sequencing project: providing services to taxonomists for standard genome sequencing and annotation.</title>
        <authorList>
            <consortium name="The Broad Institute Genomics Platform"/>
            <consortium name="The Broad Institute Genome Sequencing Center for Infectious Disease"/>
            <person name="Wu L."/>
            <person name="Ma J."/>
        </authorList>
    </citation>
    <scope>NUCLEOTIDE SEQUENCE [LARGE SCALE GENOMIC DNA]</scope>
    <source>
        <strain evidence="2">JCM 10303</strain>
    </source>
</reference>
<name>A0ABP3NAD2_SACER</name>
<dbReference type="RefSeq" id="WP_157894864.1">
    <property type="nucleotide sequence ID" value="NZ_BAAAGS010000027.1"/>
</dbReference>
<dbReference type="InterPro" id="IPR024520">
    <property type="entry name" value="DUF3558"/>
</dbReference>
<sequence length="178" mass="18544">MVLLAAGCAPGVGSEEQQGPRIGQPLDIRSFRGAAACGLLPDEQLPELGVDSPAPRPALPGCGRKNPEGTRLITIAVSRGPAALGSQPLSRLSEDHARMRESFRYFDPTSAAGYPAVFQSSVKPRTPGQCAITVGVADDSSFEVEYVMSEVPPGSPDACAVVQRAAEMVIDNVKAGKV</sequence>
<evidence type="ECO:0000313" key="2">
    <source>
        <dbReference type="Proteomes" id="UP001500729"/>
    </source>
</evidence>
<comment type="caution">
    <text evidence="1">The sequence shown here is derived from an EMBL/GenBank/DDBJ whole genome shotgun (WGS) entry which is preliminary data.</text>
</comment>
<protein>
    <recommendedName>
        <fullName evidence="3">DUF3558 domain-containing protein</fullName>
    </recommendedName>
</protein>
<gene>
    <name evidence="1" type="ORF">GCM10009533_40500</name>
</gene>
<evidence type="ECO:0008006" key="3">
    <source>
        <dbReference type="Google" id="ProtNLM"/>
    </source>
</evidence>
<proteinExistence type="predicted"/>
<dbReference type="EMBL" id="BAAAGS010000027">
    <property type="protein sequence ID" value="GAA0537184.1"/>
    <property type="molecule type" value="Genomic_DNA"/>
</dbReference>
<organism evidence="1 2">
    <name type="scientific">Saccharopolyspora erythraea</name>
    <name type="common">Streptomyces erythraeus</name>
    <dbReference type="NCBI Taxonomy" id="1836"/>
    <lineage>
        <taxon>Bacteria</taxon>
        <taxon>Bacillati</taxon>
        <taxon>Actinomycetota</taxon>
        <taxon>Actinomycetes</taxon>
        <taxon>Pseudonocardiales</taxon>
        <taxon>Pseudonocardiaceae</taxon>
        <taxon>Saccharopolyspora</taxon>
    </lineage>
</organism>
<accession>A0ABP3NAD2</accession>
<dbReference type="Proteomes" id="UP001500729">
    <property type="component" value="Unassembled WGS sequence"/>
</dbReference>
<evidence type="ECO:0000313" key="1">
    <source>
        <dbReference type="EMBL" id="GAA0537184.1"/>
    </source>
</evidence>